<comment type="caution">
    <text evidence="7">The sequence shown here is derived from an EMBL/GenBank/DDBJ whole genome shotgun (WGS) entry which is preliminary data.</text>
</comment>
<feature type="region of interest" description="Disordered" evidence="5">
    <location>
        <begin position="1"/>
        <end position="97"/>
    </location>
</feature>
<dbReference type="AlphaFoldDB" id="A0A5E4A7A3"/>
<dbReference type="SMART" id="SM00013">
    <property type="entry name" value="LRRNT"/>
    <property type="match status" value="1"/>
</dbReference>
<accession>A0A5E4A7A3</accession>
<evidence type="ECO:0000256" key="3">
    <source>
        <dbReference type="ARBA" id="ARBA00022737"/>
    </source>
</evidence>
<dbReference type="GO" id="GO:0005886">
    <property type="term" value="C:plasma membrane"/>
    <property type="evidence" value="ECO:0007669"/>
    <property type="project" value="UniProtKB-SubCell"/>
</dbReference>
<dbReference type="GO" id="GO:0045121">
    <property type="term" value="C:membrane raft"/>
    <property type="evidence" value="ECO:0007669"/>
    <property type="project" value="UniProtKB-SubCell"/>
</dbReference>
<dbReference type="InterPro" id="IPR050541">
    <property type="entry name" value="LRR_TM_domain-containing"/>
</dbReference>
<feature type="compositionally biased region" description="Pro residues" evidence="5">
    <location>
        <begin position="138"/>
        <end position="150"/>
    </location>
</feature>
<dbReference type="EMBL" id="CABDUW010000020">
    <property type="protein sequence ID" value="VTJ52592.1"/>
    <property type="molecule type" value="Genomic_DNA"/>
</dbReference>
<dbReference type="SUPFAM" id="SSF52058">
    <property type="entry name" value="L domain-like"/>
    <property type="match status" value="1"/>
</dbReference>
<organism evidence="7 8">
    <name type="scientific">Marmota monax</name>
    <name type="common">Woodchuck</name>
    <dbReference type="NCBI Taxonomy" id="9995"/>
    <lineage>
        <taxon>Eukaryota</taxon>
        <taxon>Metazoa</taxon>
        <taxon>Chordata</taxon>
        <taxon>Craniata</taxon>
        <taxon>Vertebrata</taxon>
        <taxon>Euteleostomi</taxon>
        <taxon>Mammalia</taxon>
        <taxon>Eutheria</taxon>
        <taxon>Euarchontoglires</taxon>
        <taxon>Glires</taxon>
        <taxon>Rodentia</taxon>
        <taxon>Sciuromorpha</taxon>
        <taxon>Sciuridae</taxon>
        <taxon>Xerinae</taxon>
        <taxon>Marmotini</taxon>
        <taxon>Marmota</taxon>
    </lineage>
</organism>
<dbReference type="InterPro" id="IPR001611">
    <property type="entry name" value="Leu-rich_rpt"/>
</dbReference>
<feature type="domain" description="LRRNT" evidence="6">
    <location>
        <begin position="208"/>
        <end position="240"/>
    </location>
</feature>
<feature type="region of interest" description="Disordered" evidence="5">
    <location>
        <begin position="118"/>
        <end position="151"/>
    </location>
</feature>
<evidence type="ECO:0000259" key="6">
    <source>
        <dbReference type="SMART" id="SM00013"/>
    </source>
</evidence>
<dbReference type="GO" id="GO:0042995">
    <property type="term" value="C:cell projection"/>
    <property type="evidence" value="ECO:0007669"/>
    <property type="project" value="UniProtKB-SubCell"/>
</dbReference>
<dbReference type="GO" id="GO:0098552">
    <property type="term" value="C:side of membrane"/>
    <property type="evidence" value="ECO:0007669"/>
    <property type="project" value="UniProtKB-KW"/>
</dbReference>
<dbReference type="PANTHER" id="PTHR24369:SF196">
    <property type="entry name" value="RETICULON 4 RECEPTOR LIKE 1"/>
    <property type="match status" value="1"/>
</dbReference>
<evidence type="ECO:0000256" key="5">
    <source>
        <dbReference type="SAM" id="MobiDB-lite"/>
    </source>
</evidence>
<dbReference type="Pfam" id="PF13855">
    <property type="entry name" value="LRR_8"/>
    <property type="match status" value="1"/>
</dbReference>
<dbReference type="InterPro" id="IPR032675">
    <property type="entry name" value="LRR_dom_sf"/>
</dbReference>
<dbReference type="PANTHER" id="PTHR24369">
    <property type="entry name" value="ANTIGEN BSP, PUTATIVE-RELATED"/>
    <property type="match status" value="1"/>
</dbReference>
<dbReference type="SMART" id="SM00369">
    <property type="entry name" value="LRR_TYP"/>
    <property type="match status" value="3"/>
</dbReference>
<dbReference type="FunFam" id="3.80.10.10:FF:000032">
    <property type="entry name" value="Slit homolog 2 (Drosophila)"/>
    <property type="match status" value="1"/>
</dbReference>
<dbReference type="InterPro" id="IPR003591">
    <property type="entry name" value="Leu-rich_rpt_typical-subtyp"/>
</dbReference>
<evidence type="ECO:0000256" key="1">
    <source>
        <dbReference type="ARBA" id="ARBA00022614"/>
    </source>
</evidence>
<keyword evidence="3" id="KW-0677">Repeat</keyword>
<dbReference type="GO" id="GO:0043204">
    <property type="term" value="C:perikaryon"/>
    <property type="evidence" value="ECO:0007669"/>
    <property type="project" value="UniProtKB-SubCell"/>
</dbReference>
<sequence>MTRGAANGRRSWHFGGAGGWAPRLGCLPCSVNEESERRPARLAAPYPGRRRRRRTPEPIPEPTSPGAVPHRAHSSSPTQRAARAAGTRAKGRPAPGHLERCAAGQLWPLQWSCCRRRPARPAPPAPRAPERRARPSSAPTPPPAPRPPALPARLLALPASCPAEAASFGSGPLRTMAPGRSGAGAAVRARLALALALASVLSWPLAVACPTKCTCSAASVDCHGLGLRAVPRGIPRNAERLDLDRNNITRITKTDFAGLKNLRVLHLEDNQVSVIERGAFQDLKQLERLRLNKNKLQVLPELLFQSTPKLTRLWLFGYQETR</sequence>
<dbReference type="Gene3D" id="3.80.10.10">
    <property type="entry name" value="Ribonuclease Inhibitor"/>
    <property type="match status" value="1"/>
</dbReference>
<keyword evidence="4" id="KW-0325">Glycoprotein</keyword>
<keyword evidence="2" id="KW-0732">Signal</keyword>
<evidence type="ECO:0000256" key="4">
    <source>
        <dbReference type="ARBA" id="ARBA00023180"/>
    </source>
</evidence>
<evidence type="ECO:0000313" key="8">
    <source>
        <dbReference type="Proteomes" id="UP000335636"/>
    </source>
</evidence>
<protein>
    <recommendedName>
        <fullName evidence="6">LRRNT domain-containing protein</fullName>
    </recommendedName>
</protein>
<dbReference type="Pfam" id="PF01462">
    <property type="entry name" value="LRRNT"/>
    <property type="match status" value="1"/>
</dbReference>
<gene>
    <name evidence="7" type="ORF">MONAX_5E001286</name>
</gene>
<keyword evidence="8" id="KW-1185">Reference proteome</keyword>
<name>A0A5E4A7A3_MARMO</name>
<proteinExistence type="predicted"/>
<dbReference type="Proteomes" id="UP000335636">
    <property type="component" value="Unassembled WGS sequence"/>
</dbReference>
<keyword evidence="1" id="KW-0433">Leucine-rich repeat</keyword>
<feature type="compositionally biased region" description="Low complexity" evidence="5">
    <location>
        <begin position="77"/>
        <end position="96"/>
    </location>
</feature>
<evidence type="ECO:0000256" key="2">
    <source>
        <dbReference type="ARBA" id="ARBA00022729"/>
    </source>
</evidence>
<reference evidence="7" key="1">
    <citation type="submission" date="2019-04" db="EMBL/GenBank/DDBJ databases">
        <authorList>
            <person name="Alioto T."/>
            <person name="Alioto T."/>
        </authorList>
    </citation>
    <scope>NUCLEOTIDE SEQUENCE [LARGE SCALE GENOMIC DNA]</scope>
</reference>
<evidence type="ECO:0000313" key="7">
    <source>
        <dbReference type="EMBL" id="VTJ52592.1"/>
    </source>
</evidence>
<dbReference type="InterPro" id="IPR000372">
    <property type="entry name" value="LRRNT"/>
</dbReference>